<dbReference type="GO" id="GO:0000150">
    <property type="term" value="F:DNA strand exchange activity"/>
    <property type="evidence" value="ECO:0007669"/>
    <property type="project" value="InterPro"/>
</dbReference>
<dbReference type="PANTHER" id="PTHR30461">
    <property type="entry name" value="DNA-INVERTASE FROM LAMBDOID PROPHAGE"/>
    <property type="match status" value="1"/>
</dbReference>
<dbReference type="InterPro" id="IPR011109">
    <property type="entry name" value="DNA_bind_recombinase_dom"/>
</dbReference>
<proteinExistence type="predicted"/>
<sequence>MKFSDMIKNVAIYLRKSRGEEATVLEKHRRELVEFCKKHEWAYVEYAEVGTSDSIDERPQMLRLLRDVKNEDYDAVIVMDYDRTGRGSAGDRERIQEVFAMSQTLLITCDDNRVIDFTNDIDLAMAEFQGLFARQEYRTIKKRLSRGKRLGAKLGFWTNGIPPFPYQYNPETKKLKVREENLSIYRFMIESYLKGMPFHKISWELNRMKVPSPKGLFWQDNTVRRIIYDETHLGRIIYGKTEGSYSKKKKGKKFRNKPYEEWIIVENCHPAVKTIEEHEKIMSLAKRKKKIPKTGTSSVHPLSGLIKCAVCEHRMSFVRDNNGDLRIRSCRHTDPYGNICRNQGGDPDVIMQVISKELKEYEQKLLCNINSNNDREIAYLEEKILQVQKAVKKIQGKISRIYESYEDGIYTKEVFLRQREKAEKDLGALHSEISNLKMQQKNIESMDPQERLERVRRVLNHLDEELSTQQYNQLLNTVIDNVLWKREGNQIEVEINFLQDTNEATFHS</sequence>
<feature type="domain" description="Resolvase/invertase-type recombinase catalytic" evidence="1">
    <location>
        <begin position="9"/>
        <end position="155"/>
    </location>
</feature>
<protein>
    <submittedName>
        <fullName evidence="3">Serine recombinase</fullName>
    </submittedName>
</protein>
<comment type="caution">
    <text evidence="3">The sequence shown here is derived from an EMBL/GenBank/DDBJ whole genome shotgun (WGS) entry which is preliminary data.</text>
</comment>
<accession>A0A511VBR5</accession>
<evidence type="ECO:0000313" key="4">
    <source>
        <dbReference type="Proteomes" id="UP000321157"/>
    </source>
</evidence>
<dbReference type="Pfam" id="PF07508">
    <property type="entry name" value="Recombinase"/>
    <property type="match status" value="1"/>
</dbReference>
<dbReference type="EMBL" id="BJXX01000151">
    <property type="protein sequence ID" value="GEN35791.1"/>
    <property type="molecule type" value="Genomic_DNA"/>
</dbReference>
<dbReference type="InterPro" id="IPR038109">
    <property type="entry name" value="DNA_bind_recomb_sf"/>
</dbReference>
<reference evidence="3 4" key="1">
    <citation type="submission" date="2019-07" db="EMBL/GenBank/DDBJ databases">
        <title>Whole genome shotgun sequence of Aneurinibacillus danicus NBRC 102444.</title>
        <authorList>
            <person name="Hosoyama A."/>
            <person name="Uohara A."/>
            <person name="Ohji S."/>
            <person name="Ichikawa N."/>
        </authorList>
    </citation>
    <scope>NUCLEOTIDE SEQUENCE [LARGE SCALE GENOMIC DNA]</scope>
    <source>
        <strain evidence="3 4">NBRC 102444</strain>
    </source>
</reference>
<dbReference type="SMART" id="SM00857">
    <property type="entry name" value="Resolvase"/>
    <property type="match status" value="1"/>
</dbReference>
<organism evidence="3 4">
    <name type="scientific">Aneurinibacillus danicus</name>
    <dbReference type="NCBI Taxonomy" id="267746"/>
    <lineage>
        <taxon>Bacteria</taxon>
        <taxon>Bacillati</taxon>
        <taxon>Bacillota</taxon>
        <taxon>Bacilli</taxon>
        <taxon>Bacillales</taxon>
        <taxon>Paenibacillaceae</taxon>
        <taxon>Aneurinibacillus group</taxon>
        <taxon>Aneurinibacillus</taxon>
    </lineage>
</organism>
<dbReference type="Pfam" id="PF00239">
    <property type="entry name" value="Resolvase"/>
    <property type="match status" value="1"/>
</dbReference>
<evidence type="ECO:0000259" key="2">
    <source>
        <dbReference type="PROSITE" id="PS51737"/>
    </source>
</evidence>
<dbReference type="PANTHER" id="PTHR30461:SF23">
    <property type="entry name" value="DNA RECOMBINASE-RELATED"/>
    <property type="match status" value="1"/>
</dbReference>
<dbReference type="Gene3D" id="3.90.1750.20">
    <property type="entry name" value="Putative Large Serine Recombinase, Chain B, Domain 2"/>
    <property type="match status" value="1"/>
</dbReference>
<dbReference type="Gene3D" id="3.40.50.1390">
    <property type="entry name" value="Resolvase, N-terminal catalytic domain"/>
    <property type="match status" value="1"/>
</dbReference>
<dbReference type="Pfam" id="PF13408">
    <property type="entry name" value="Zn_ribbon_recom"/>
    <property type="match status" value="1"/>
</dbReference>
<dbReference type="RefSeq" id="WP_146811311.1">
    <property type="nucleotide sequence ID" value="NZ_BJXX01000151.1"/>
</dbReference>
<dbReference type="InterPro" id="IPR025827">
    <property type="entry name" value="Zn_ribbon_recom_dom"/>
</dbReference>
<dbReference type="InterPro" id="IPR036162">
    <property type="entry name" value="Resolvase-like_N_sf"/>
</dbReference>
<dbReference type="InterPro" id="IPR006119">
    <property type="entry name" value="Resolv_N"/>
</dbReference>
<dbReference type="GO" id="GO:0003677">
    <property type="term" value="F:DNA binding"/>
    <property type="evidence" value="ECO:0007669"/>
    <property type="project" value="InterPro"/>
</dbReference>
<dbReference type="PROSITE" id="PS51736">
    <property type="entry name" value="RECOMBINASES_3"/>
    <property type="match status" value="1"/>
</dbReference>
<dbReference type="OrthoDB" id="65783at2"/>
<evidence type="ECO:0000313" key="3">
    <source>
        <dbReference type="EMBL" id="GEN35791.1"/>
    </source>
</evidence>
<keyword evidence="4" id="KW-1185">Reference proteome</keyword>
<feature type="domain" description="Recombinase" evidence="2">
    <location>
        <begin position="163"/>
        <end position="291"/>
    </location>
</feature>
<evidence type="ECO:0000259" key="1">
    <source>
        <dbReference type="PROSITE" id="PS51736"/>
    </source>
</evidence>
<gene>
    <name evidence="3" type="ORF">ADA01nite_32510</name>
</gene>
<dbReference type="PROSITE" id="PS51737">
    <property type="entry name" value="RECOMBINASE_DNA_BIND"/>
    <property type="match status" value="1"/>
</dbReference>
<dbReference type="InterPro" id="IPR050639">
    <property type="entry name" value="SSR_resolvase"/>
</dbReference>
<dbReference type="Proteomes" id="UP000321157">
    <property type="component" value="Unassembled WGS sequence"/>
</dbReference>
<dbReference type="SUPFAM" id="SSF53041">
    <property type="entry name" value="Resolvase-like"/>
    <property type="match status" value="1"/>
</dbReference>
<name>A0A511VBR5_9BACL</name>
<dbReference type="AlphaFoldDB" id="A0A511VBR5"/>
<dbReference type="CDD" id="cd00338">
    <property type="entry name" value="Ser_Recombinase"/>
    <property type="match status" value="1"/>
</dbReference>